<sequence>WSSPLRDWPAPVVWSSRHWTCISPFVSRRRDTLSRGGLSAFQGGVSLDIV</sequence>
<dbReference type="AlphaFoldDB" id="A0A6J4UTF6"/>
<feature type="non-terminal residue" evidence="1">
    <location>
        <position position="1"/>
    </location>
</feature>
<organism evidence="1">
    <name type="scientific">uncultured Thermomicrobiales bacterium</name>
    <dbReference type="NCBI Taxonomy" id="1645740"/>
    <lineage>
        <taxon>Bacteria</taxon>
        <taxon>Pseudomonadati</taxon>
        <taxon>Thermomicrobiota</taxon>
        <taxon>Thermomicrobia</taxon>
        <taxon>Thermomicrobiales</taxon>
        <taxon>environmental samples</taxon>
    </lineage>
</organism>
<feature type="non-terminal residue" evidence="1">
    <location>
        <position position="50"/>
    </location>
</feature>
<proteinExistence type="predicted"/>
<name>A0A6J4UTF6_9BACT</name>
<reference evidence="1" key="1">
    <citation type="submission" date="2020-02" db="EMBL/GenBank/DDBJ databases">
        <authorList>
            <person name="Meier V. D."/>
        </authorList>
    </citation>
    <scope>NUCLEOTIDE SEQUENCE</scope>
    <source>
        <strain evidence="1">AVDCRST_MAG43</strain>
    </source>
</reference>
<evidence type="ECO:0000313" key="1">
    <source>
        <dbReference type="EMBL" id="CAA9557821.1"/>
    </source>
</evidence>
<accession>A0A6J4UTF6</accession>
<gene>
    <name evidence="1" type="ORF">AVDCRST_MAG43-1617</name>
</gene>
<dbReference type="EMBL" id="CADCWI010000086">
    <property type="protein sequence ID" value="CAA9557821.1"/>
    <property type="molecule type" value="Genomic_DNA"/>
</dbReference>
<protein>
    <submittedName>
        <fullName evidence="1">Uncharacterized protein</fullName>
    </submittedName>
</protein>